<reference evidence="7 8" key="1">
    <citation type="submission" date="2014-03" db="EMBL/GenBank/DDBJ databases">
        <title>The draft genome sequence of Thioclava dalianensis DLFJ1-1.</title>
        <authorList>
            <person name="Lai Q."/>
            <person name="Shao Z."/>
        </authorList>
    </citation>
    <scope>NUCLEOTIDE SEQUENCE [LARGE SCALE GENOMIC DNA]</scope>
    <source>
        <strain evidence="7 8">DLFJ1-1</strain>
    </source>
</reference>
<dbReference type="STRING" id="1185766.SAMN05216224_10523"/>
<dbReference type="PANTHER" id="PTHR43182:SF1">
    <property type="entry name" value="COBALT-PRECORRIN-7 C(5)-METHYLTRANSFERASE"/>
    <property type="match status" value="1"/>
</dbReference>
<dbReference type="InterPro" id="IPR035996">
    <property type="entry name" value="4pyrrol_Methylase_sf"/>
</dbReference>
<name>A0A074TGA6_9RHOB</name>
<keyword evidence="5" id="KW-0949">S-adenosyl-L-methionine</keyword>
<dbReference type="InterPro" id="IPR050714">
    <property type="entry name" value="Cobalamin_biosynth_MTase"/>
</dbReference>
<dbReference type="InterPro" id="IPR014008">
    <property type="entry name" value="Cbl_synth_MTase_CbiT"/>
</dbReference>
<dbReference type="UniPathway" id="UPA00148"/>
<dbReference type="SUPFAM" id="SSF53790">
    <property type="entry name" value="Tetrapyrrole methylase"/>
    <property type="match status" value="1"/>
</dbReference>
<sequence>MDDPWLSVIGLGEDGLNGLTGASRAALERAEVVFGGPRHLALAEIGARGRPWPVPFSTEPVLALRGQRVAVLASGDPFWFGAGGSLSADLAPGEWRAFPAPSTAALAASRLGWRLEEICVIGLHAAPFARLVPVLSRGARMICLLRDAAAPQALAHWLTAQGFGASRLWLLQALGGPRERIAETRAEAFEASDCETPVAVAIEAFGAVGLSAVPGRSDALFASDGQITKAPIRALTLAALAPRANERLWDLGAGSGAISVEWALAAPGCRAEAVEPRADRCANIARNAEDFGLSHRITPHQASAPEALAALPKPDAVFLGGGANPAVLRVLWARLPIGTRLVANAVTLETEALLVAQHAQLGGQLLRIDIAQASPLGRMRGWTPARPITQWSVTR</sequence>
<dbReference type="RefSeq" id="WP_038069395.1">
    <property type="nucleotide sequence ID" value="NZ_FOVB01000005.1"/>
</dbReference>
<dbReference type="eggNOG" id="COG2241">
    <property type="taxonomic scope" value="Bacteria"/>
</dbReference>
<evidence type="ECO:0000256" key="5">
    <source>
        <dbReference type="ARBA" id="ARBA00022691"/>
    </source>
</evidence>
<dbReference type="Proteomes" id="UP000027725">
    <property type="component" value="Unassembled WGS sequence"/>
</dbReference>
<dbReference type="Pfam" id="PF00590">
    <property type="entry name" value="TP_methylase"/>
    <property type="match status" value="1"/>
</dbReference>
<dbReference type="Gene3D" id="3.40.50.150">
    <property type="entry name" value="Vaccinia Virus protein VP39"/>
    <property type="match status" value="1"/>
</dbReference>
<dbReference type="InterPro" id="IPR006365">
    <property type="entry name" value="Cbl_synth_CobL"/>
</dbReference>
<accession>A0A074TGA6</accession>
<evidence type="ECO:0000256" key="1">
    <source>
        <dbReference type="ARBA" id="ARBA00004953"/>
    </source>
</evidence>
<organism evidence="7 8">
    <name type="scientific">Thioclava dalianensis</name>
    <dbReference type="NCBI Taxonomy" id="1185766"/>
    <lineage>
        <taxon>Bacteria</taxon>
        <taxon>Pseudomonadati</taxon>
        <taxon>Pseudomonadota</taxon>
        <taxon>Alphaproteobacteria</taxon>
        <taxon>Rhodobacterales</taxon>
        <taxon>Paracoccaceae</taxon>
        <taxon>Thioclava</taxon>
    </lineage>
</organism>
<dbReference type="AlphaFoldDB" id="A0A074TGA6"/>
<dbReference type="GO" id="GO:0008276">
    <property type="term" value="F:protein methyltransferase activity"/>
    <property type="evidence" value="ECO:0007669"/>
    <property type="project" value="InterPro"/>
</dbReference>
<evidence type="ECO:0000313" key="8">
    <source>
        <dbReference type="Proteomes" id="UP000027725"/>
    </source>
</evidence>
<dbReference type="NCBIfam" id="TIGR02467">
    <property type="entry name" value="CbiE"/>
    <property type="match status" value="1"/>
</dbReference>
<keyword evidence="4 7" id="KW-0808">Transferase</keyword>
<evidence type="ECO:0000256" key="3">
    <source>
        <dbReference type="ARBA" id="ARBA00022603"/>
    </source>
</evidence>
<comment type="pathway">
    <text evidence="1">Cofactor biosynthesis; adenosylcobalamin biosynthesis.</text>
</comment>
<dbReference type="EMBL" id="JHEH01000046">
    <property type="protein sequence ID" value="KEP68093.1"/>
    <property type="molecule type" value="Genomic_DNA"/>
</dbReference>
<dbReference type="CDD" id="cd11644">
    <property type="entry name" value="Precorrin-6Y-MT"/>
    <property type="match status" value="1"/>
</dbReference>
<dbReference type="OrthoDB" id="9787825at2"/>
<dbReference type="eggNOG" id="COG2242">
    <property type="taxonomic scope" value="Bacteria"/>
</dbReference>
<dbReference type="InterPro" id="IPR012818">
    <property type="entry name" value="CbiE"/>
</dbReference>
<protein>
    <submittedName>
        <fullName evidence="7">Precorrin-6Y methyltransferase</fullName>
    </submittedName>
</protein>
<dbReference type="NCBIfam" id="TIGR02469">
    <property type="entry name" value="CbiT"/>
    <property type="match status" value="1"/>
</dbReference>
<evidence type="ECO:0000259" key="6">
    <source>
        <dbReference type="Pfam" id="PF00590"/>
    </source>
</evidence>
<keyword evidence="3 7" id="KW-0489">Methyltransferase</keyword>
<dbReference type="InterPro" id="IPR014777">
    <property type="entry name" value="4pyrrole_Mease_sub1"/>
</dbReference>
<evidence type="ECO:0000256" key="4">
    <source>
        <dbReference type="ARBA" id="ARBA00022679"/>
    </source>
</evidence>
<dbReference type="GO" id="GO:0032259">
    <property type="term" value="P:methylation"/>
    <property type="evidence" value="ECO:0007669"/>
    <property type="project" value="UniProtKB-KW"/>
</dbReference>
<feature type="domain" description="Tetrapyrrole methylase" evidence="6">
    <location>
        <begin position="6"/>
        <end position="187"/>
    </location>
</feature>
<dbReference type="CDD" id="cd02440">
    <property type="entry name" value="AdoMet_MTases"/>
    <property type="match status" value="1"/>
</dbReference>
<dbReference type="InterPro" id="IPR000878">
    <property type="entry name" value="4pyrrol_Mease"/>
</dbReference>
<dbReference type="PANTHER" id="PTHR43182">
    <property type="entry name" value="COBALT-PRECORRIN-6B C(15)-METHYLTRANSFERASE (DECARBOXYLATING)"/>
    <property type="match status" value="1"/>
</dbReference>
<dbReference type="Gene3D" id="3.40.1010.10">
    <property type="entry name" value="Cobalt-precorrin-4 Transmethylase, Domain 1"/>
    <property type="match status" value="1"/>
</dbReference>
<evidence type="ECO:0000256" key="2">
    <source>
        <dbReference type="ARBA" id="ARBA00022573"/>
    </source>
</evidence>
<dbReference type="InterPro" id="IPR029063">
    <property type="entry name" value="SAM-dependent_MTases_sf"/>
</dbReference>
<keyword evidence="2" id="KW-0169">Cobalamin biosynthesis</keyword>
<dbReference type="PIRSF" id="PIRSF036428">
    <property type="entry name" value="CobL"/>
    <property type="match status" value="1"/>
</dbReference>
<keyword evidence="8" id="KW-1185">Reference proteome</keyword>
<comment type="caution">
    <text evidence="7">The sequence shown here is derived from an EMBL/GenBank/DDBJ whole genome shotgun (WGS) entry which is preliminary data.</text>
</comment>
<gene>
    <name evidence="7" type="ORF">DL1_14910</name>
</gene>
<dbReference type="GO" id="GO:0009236">
    <property type="term" value="P:cobalamin biosynthetic process"/>
    <property type="evidence" value="ECO:0007669"/>
    <property type="project" value="UniProtKB-UniPathway"/>
</dbReference>
<proteinExistence type="predicted"/>
<dbReference type="SUPFAM" id="SSF53335">
    <property type="entry name" value="S-adenosyl-L-methionine-dependent methyltransferases"/>
    <property type="match status" value="1"/>
</dbReference>
<evidence type="ECO:0000313" key="7">
    <source>
        <dbReference type="EMBL" id="KEP68093.1"/>
    </source>
</evidence>